<dbReference type="InterPro" id="IPR012870">
    <property type="entry name" value="DUF1666"/>
</dbReference>
<feature type="compositionally biased region" description="Acidic residues" evidence="1">
    <location>
        <begin position="443"/>
        <end position="472"/>
    </location>
</feature>
<dbReference type="Pfam" id="PF07891">
    <property type="entry name" value="DUF1666"/>
    <property type="match status" value="1"/>
</dbReference>
<feature type="region of interest" description="Disordered" evidence="1">
    <location>
        <begin position="438"/>
        <end position="473"/>
    </location>
</feature>
<feature type="transmembrane region" description="Helical" evidence="2">
    <location>
        <begin position="29"/>
        <end position="56"/>
    </location>
</feature>
<protein>
    <submittedName>
        <fullName evidence="3">Myb-like protein X</fullName>
    </submittedName>
</protein>
<evidence type="ECO:0000313" key="3">
    <source>
        <dbReference type="EMBL" id="KAF7828059.1"/>
    </source>
</evidence>
<reference evidence="3" key="1">
    <citation type="submission" date="2020-09" db="EMBL/GenBank/DDBJ databases">
        <title>Genome-Enabled Discovery of Anthraquinone Biosynthesis in Senna tora.</title>
        <authorList>
            <person name="Kang S.-H."/>
            <person name="Pandey R.P."/>
            <person name="Lee C.-M."/>
            <person name="Sim J.-S."/>
            <person name="Jeong J.-T."/>
            <person name="Choi B.-S."/>
            <person name="Jung M."/>
            <person name="Ginzburg D."/>
            <person name="Zhao K."/>
            <person name="Won S.Y."/>
            <person name="Oh T.-J."/>
            <person name="Yu Y."/>
            <person name="Kim N.-H."/>
            <person name="Lee O.R."/>
            <person name="Lee T.-H."/>
            <person name="Bashyal P."/>
            <person name="Kim T.-S."/>
            <person name="Lee W.-H."/>
            <person name="Kawkins C."/>
            <person name="Kim C.-K."/>
            <person name="Kim J.S."/>
            <person name="Ahn B.O."/>
            <person name="Rhee S.Y."/>
            <person name="Sohng J.K."/>
        </authorList>
    </citation>
    <scope>NUCLEOTIDE SEQUENCE</scope>
    <source>
        <tissue evidence="3">Leaf</tissue>
    </source>
</reference>
<dbReference type="EMBL" id="JAAIUW010000006">
    <property type="protein sequence ID" value="KAF7828059.1"/>
    <property type="molecule type" value="Genomic_DNA"/>
</dbReference>
<feature type="compositionally biased region" description="Basic and acidic residues" evidence="1">
    <location>
        <begin position="359"/>
        <end position="396"/>
    </location>
</feature>
<feature type="compositionally biased region" description="Basic and acidic residues" evidence="1">
    <location>
        <begin position="189"/>
        <end position="215"/>
    </location>
</feature>
<dbReference type="PANTHER" id="PTHR46741:SF4">
    <property type="entry name" value="FINGER FYVE DOMAIN PROTEIN, PUTATIVE (DUF1666)-RELATED"/>
    <property type="match status" value="1"/>
</dbReference>
<dbReference type="OrthoDB" id="772197at2759"/>
<keyword evidence="4" id="KW-1185">Reference proteome</keyword>
<accession>A0A834U1S5</accession>
<feature type="region of interest" description="Disordered" evidence="1">
    <location>
        <begin position="328"/>
        <end position="396"/>
    </location>
</feature>
<keyword evidence="2" id="KW-0472">Membrane</keyword>
<sequence>MGTKNLLVLRTHFDSINTRFLQEFLYKNMIWILGSVRVFLCNYVLYSFGLILNYIFRFQMGGDRKTESDQFHEDYEIGGFREELANFLFQSYEDVFEDGREREEEPEDIPFMEVVSNVHEDEGKSEEEIESSALMEIQPDLSEDGEKGQEETECSVSMEVYFDFHENVEKEEEREISSLMEVYSDLQESEEKDKETENSVLTEVHENSFEKKNTSEGETECSVSMKAYSYFNPQENDKNEEEETECSVLMEIHCGDVHEDEKKREEKSSELMEADSEMSTRKYQCVSGRNIRGFMEEPTTMSFTFQEFYVGPNVPAISDNNAFSSTEIIAQKKESSEEEQENEFLGSLEALESESLNTMKEEKAEETRNSEGNDEKEVPKQVKEEKAHREKLENEKEEWKKMLQELECDEELEGDFEWEHDEIVEQLKMELRNARQGGLSTIVEEEEEEEEKEEEEEDKEEAEETDYPEDFEDQKQQKIEEKLEFEDQMDEIQEVYESYEDKMKKLDILNYQTMHGLGLLQLKDPMKSSFPNMKPIMSHNIWARKEAKSPLMKFVEELERDLELVYVGQVCLSWEILCWQHKKALQLKHYHHSHYNIAAGEFQLFQVLLQRFIENEPFQGPRTHNFVKNRCVIRNLLQVPAIRDDESSMKENNNMVKLGEEVENAVCGGILGEIIRESMWLFWKFVRADKENGHYFILRTLSHQTPPSHLNDPSLYDLLKHIKAHLHKKEKKLKDIVRTGNCIVRKFQKQHEVEQQLNHEQLLAQVGLKLVSRVLNLSKLRKDHLLWCNEKLSRIRFVKKKVLVEPSFLLFPC</sequence>
<feature type="compositionally biased region" description="Low complexity" evidence="1">
    <location>
        <begin position="347"/>
        <end position="356"/>
    </location>
</feature>
<feature type="compositionally biased region" description="Basic and acidic residues" evidence="1">
    <location>
        <begin position="257"/>
        <end position="270"/>
    </location>
</feature>
<keyword evidence="2" id="KW-1133">Transmembrane helix</keyword>
<dbReference type="AlphaFoldDB" id="A0A834U1S5"/>
<evidence type="ECO:0000313" key="4">
    <source>
        <dbReference type="Proteomes" id="UP000634136"/>
    </source>
</evidence>
<feature type="region of interest" description="Disordered" evidence="1">
    <location>
        <begin position="257"/>
        <end position="282"/>
    </location>
</feature>
<keyword evidence="2" id="KW-0812">Transmembrane</keyword>
<dbReference type="Proteomes" id="UP000634136">
    <property type="component" value="Unassembled WGS sequence"/>
</dbReference>
<feature type="region of interest" description="Disordered" evidence="1">
    <location>
        <begin position="184"/>
        <end position="218"/>
    </location>
</feature>
<organism evidence="3 4">
    <name type="scientific">Senna tora</name>
    <dbReference type="NCBI Taxonomy" id="362788"/>
    <lineage>
        <taxon>Eukaryota</taxon>
        <taxon>Viridiplantae</taxon>
        <taxon>Streptophyta</taxon>
        <taxon>Embryophyta</taxon>
        <taxon>Tracheophyta</taxon>
        <taxon>Spermatophyta</taxon>
        <taxon>Magnoliopsida</taxon>
        <taxon>eudicotyledons</taxon>
        <taxon>Gunneridae</taxon>
        <taxon>Pentapetalae</taxon>
        <taxon>rosids</taxon>
        <taxon>fabids</taxon>
        <taxon>Fabales</taxon>
        <taxon>Fabaceae</taxon>
        <taxon>Caesalpinioideae</taxon>
        <taxon>Cassia clade</taxon>
        <taxon>Senna</taxon>
    </lineage>
</organism>
<evidence type="ECO:0000256" key="2">
    <source>
        <dbReference type="SAM" id="Phobius"/>
    </source>
</evidence>
<comment type="caution">
    <text evidence="3">The sequence shown here is derived from an EMBL/GenBank/DDBJ whole genome shotgun (WGS) entry which is preliminary data.</text>
</comment>
<dbReference type="PANTHER" id="PTHR46741">
    <property type="entry name" value="OS09G0413600 PROTEIN"/>
    <property type="match status" value="1"/>
</dbReference>
<gene>
    <name evidence="3" type="ORF">G2W53_019223</name>
</gene>
<evidence type="ECO:0000256" key="1">
    <source>
        <dbReference type="SAM" id="MobiDB-lite"/>
    </source>
</evidence>
<name>A0A834U1S5_9FABA</name>
<proteinExistence type="predicted"/>